<dbReference type="EMBL" id="SRHE01000495">
    <property type="protein sequence ID" value="TWW08812.1"/>
    <property type="molecule type" value="Genomic_DNA"/>
</dbReference>
<evidence type="ECO:0000256" key="1">
    <source>
        <dbReference type="SAM" id="Phobius"/>
    </source>
</evidence>
<feature type="transmembrane region" description="Helical" evidence="1">
    <location>
        <begin position="77"/>
        <end position="96"/>
    </location>
</feature>
<dbReference type="Proteomes" id="UP000321083">
    <property type="component" value="Unassembled WGS sequence"/>
</dbReference>
<proteinExistence type="predicted"/>
<keyword evidence="1" id="KW-1133">Transmembrane helix</keyword>
<name>A0A5C6M475_9PLAN</name>
<feature type="transmembrane region" description="Helical" evidence="1">
    <location>
        <begin position="238"/>
        <end position="256"/>
    </location>
</feature>
<comment type="caution">
    <text evidence="2">The sequence shown here is derived from an EMBL/GenBank/DDBJ whole genome shotgun (WGS) entry which is preliminary data.</text>
</comment>
<keyword evidence="1" id="KW-0472">Membrane</keyword>
<evidence type="ECO:0000313" key="2">
    <source>
        <dbReference type="EMBL" id="TWW08812.1"/>
    </source>
</evidence>
<sequence>LTSLAYAGGGSSLAGLLVVWLLLFVVGVQLAASAVMCSALISSPAISLGVIWFFWMCLLAIPGLLEDVGILPQWYWFRGAGAVLGILPFVHFPVGFSVVVTGGGVPEFLLSCVPPLVLSVLMLLVAVEGIRRWPGRAFLNPQSVQVPRRWLERRIAGWISRVRGRSDSRAAVDSEVRESRHMPERDPVRWRELARNPQTRWHAHVLYCVTVLLGLLWLRRQLSPLEFAVSLPVLQVAYGLLSMLMVVVCVCESLAFERQQGTRDLLWLMPISNVELLRQKLAGADRVLWLLMLSNMTLAMSRLLLDPMSRIGLSVQGVLYLVSGLLLLLMVLHLVKWLAVWQSLRCEGLLRALSRSMLVVTSIFVVPALPLVVEVLRLGGDSAVLERRWFLCCCSPLLVWLAHASRLLRWRGGGGVLLVMAVTGLVLWLLVLLWLRRYCLRLFGSSEGRGDDGGNG</sequence>
<feature type="transmembrane region" description="Helical" evidence="1">
    <location>
        <begin position="287"/>
        <end position="305"/>
    </location>
</feature>
<protein>
    <submittedName>
        <fullName evidence="2">Uncharacterized protein</fullName>
    </submittedName>
</protein>
<evidence type="ECO:0000313" key="3">
    <source>
        <dbReference type="Proteomes" id="UP000321083"/>
    </source>
</evidence>
<feature type="transmembrane region" description="Helical" evidence="1">
    <location>
        <begin position="12"/>
        <end position="32"/>
    </location>
</feature>
<organism evidence="2 3">
    <name type="scientific">Planctomyces bekefii</name>
    <dbReference type="NCBI Taxonomy" id="1653850"/>
    <lineage>
        <taxon>Bacteria</taxon>
        <taxon>Pseudomonadati</taxon>
        <taxon>Planctomycetota</taxon>
        <taxon>Planctomycetia</taxon>
        <taxon>Planctomycetales</taxon>
        <taxon>Planctomycetaceae</taxon>
        <taxon>Planctomyces</taxon>
    </lineage>
</organism>
<keyword evidence="3" id="KW-1185">Reference proteome</keyword>
<accession>A0A5C6M475</accession>
<feature type="transmembrane region" description="Helical" evidence="1">
    <location>
        <begin position="356"/>
        <end position="376"/>
    </location>
</feature>
<dbReference type="AlphaFoldDB" id="A0A5C6M475"/>
<feature type="transmembrane region" description="Helical" evidence="1">
    <location>
        <begin position="415"/>
        <end position="435"/>
    </location>
</feature>
<keyword evidence="1" id="KW-0812">Transmembrane</keyword>
<gene>
    <name evidence="2" type="ORF">E3A20_20600</name>
</gene>
<feature type="transmembrane region" description="Helical" evidence="1">
    <location>
        <begin position="317"/>
        <end position="335"/>
    </location>
</feature>
<feature type="transmembrane region" description="Helical" evidence="1">
    <location>
        <begin position="201"/>
        <end position="218"/>
    </location>
</feature>
<feature type="transmembrane region" description="Helical" evidence="1">
    <location>
        <begin position="108"/>
        <end position="127"/>
    </location>
</feature>
<reference evidence="2 3" key="2">
    <citation type="submission" date="2019-08" db="EMBL/GenBank/DDBJ databases">
        <authorList>
            <person name="Henke P."/>
        </authorList>
    </citation>
    <scope>NUCLEOTIDE SEQUENCE [LARGE SCALE GENOMIC DNA]</scope>
    <source>
        <strain evidence="2">Phe10_nw2017</strain>
    </source>
</reference>
<feature type="non-terminal residue" evidence="2">
    <location>
        <position position="1"/>
    </location>
</feature>
<reference evidence="2 3" key="1">
    <citation type="submission" date="2019-08" db="EMBL/GenBank/DDBJ databases">
        <title>100 year-old enigma solved: identification of Planctomyces bekefii, the type genus and species of the phylum Planctomycetes.</title>
        <authorList>
            <person name="Svetlana D.N."/>
            <person name="Overmann J."/>
        </authorList>
    </citation>
    <scope>NUCLEOTIDE SEQUENCE [LARGE SCALE GENOMIC DNA]</scope>
    <source>
        <strain evidence="2">Phe10_nw2017</strain>
    </source>
</reference>
<feature type="transmembrane region" description="Helical" evidence="1">
    <location>
        <begin position="44"/>
        <end position="65"/>
    </location>
</feature>